<keyword evidence="1" id="KW-0732">Signal</keyword>
<feature type="signal peptide" evidence="1">
    <location>
        <begin position="1"/>
        <end position="29"/>
    </location>
</feature>
<gene>
    <name evidence="2" type="ORF">FSC10_03700</name>
</gene>
<dbReference type="Proteomes" id="UP000503505">
    <property type="component" value="Chromosome"/>
</dbReference>
<feature type="chain" id="PRO_5041935529" evidence="1">
    <location>
        <begin position="30"/>
        <end position="722"/>
    </location>
</feature>
<organism evidence="2 3">
    <name type="scientific">Acinetobacter schindleri</name>
    <dbReference type="NCBI Taxonomy" id="108981"/>
    <lineage>
        <taxon>Bacteria</taxon>
        <taxon>Pseudomonadati</taxon>
        <taxon>Pseudomonadota</taxon>
        <taxon>Gammaproteobacteria</taxon>
        <taxon>Moraxellales</taxon>
        <taxon>Moraxellaceae</taxon>
        <taxon>Acinetobacter</taxon>
    </lineage>
</organism>
<name>A0AAE7BWN9_9GAMM</name>
<dbReference type="RefSeq" id="WP_163170978.1">
    <property type="nucleotide sequence ID" value="NZ_CP044463.1"/>
</dbReference>
<protein>
    <submittedName>
        <fullName evidence="2">Uncharacterized protein</fullName>
    </submittedName>
</protein>
<accession>A0AAE7BWN9</accession>
<evidence type="ECO:0000313" key="3">
    <source>
        <dbReference type="Proteomes" id="UP000503505"/>
    </source>
</evidence>
<evidence type="ECO:0000256" key="1">
    <source>
        <dbReference type="SAM" id="SignalP"/>
    </source>
</evidence>
<proteinExistence type="predicted"/>
<reference evidence="2 3" key="1">
    <citation type="submission" date="2019-09" db="EMBL/GenBank/DDBJ databases">
        <title>Non-baumannii Acinetobacter spp. carrying blaNDM-1 isolated in China.</title>
        <authorList>
            <person name="Cui C."/>
            <person name="Chen C."/>
            <person name="Sun J."/>
            <person name="Liu Y."/>
        </authorList>
    </citation>
    <scope>NUCLEOTIDE SEQUENCE [LARGE SCALE GENOMIC DNA]</scope>
    <source>
        <strain evidence="2 3">HZE23-1</strain>
    </source>
</reference>
<dbReference type="EMBL" id="CP044463">
    <property type="protein sequence ID" value="QIC66523.1"/>
    <property type="molecule type" value="Genomic_DNA"/>
</dbReference>
<evidence type="ECO:0000313" key="2">
    <source>
        <dbReference type="EMBL" id="QIC66523.1"/>
    </source>
</evidence>
<sequence>MILNGKHSIFKKSCLASMVSLLCMPSTYALQQLSDESLADTTGEGIALTLNDFKMVFQAPNDVSAGSSYTRGIDNPGQADTGFIRIIPTGENYTQLGQRAYDRVYADTYNKSVLQGKADRNYNTLYKNTYDTTYNSQYSTLLTSYSANIETDAEAKRETFLLETREALLKTPIMQQYYTQRLADYRNGTWGWHNGWLYRDGAGLATDGTTKHSQRPVGEDPTGILGYDKAARDFALGNTYEMINLLYGPGALTANSDLTNSTFYKSLTNFVRSDQITATVNSLISNEITRERLAAELRAKYNATQLAEDAADAATQQILALIIAAAEASALQAAANSPVKSLKTKADVFIYGLALSKSDGSLSTRYSNEGFNWGSAENPWLFRAGTERVKQFRNADKNIGYLALEAPLALIPQYATADDNNIKLGFWTDIFSRSLDSSNQIDPATGAPTSGLELDQRLRMQVVANGLSLNGSQVRLFQTAESNDANYNKTLGLAALLRLNTNDNPATLSKLDSNLDARGIRISSAVENEDNTVVTPAMVRGTPAPIFEEQEGLYLYSPNINLVLGNMYQPFVVGSEGNNIILEVTRIPDIPEIYNKIYQNYKSSNFKPGDTAYNTQYGLTEYLGTSSLEGSTCNVYTCGTAIKANDRDTVAKYQGRNATHSSISIGTVDHLPGNLLDANKGDNATGIMFKSTAANGTEFKNFGSVAIDGVLIQHLKIKTTGL</sequence>
<dbReference type="AlphaFoldDB" id="A0AAE7BWN9"/>